<comment type="subunit">
    <text evidence="11">Part of the heterodimeric TRMT11-TRM112 methyltransferase complex; this complex forms an active tRNA methyltransferase, where TRMT112 acts as an activator of the catalytic subunit TRMT11.</text>
</comment>
<comment type="similarity">
    <text evidence="15">Belongs to the class I-like SAM-binding methyltransferase superfamily. TRM11 methyltransferase family.</text>
</comment>
<evidence type="ECO:0000256" key="13">
    <source>
        <dbReference type="ARBA" id="ARBA00067484"/>
    </source>
</evidence>
<keyword evidence="8 15" id="KW-0694">RNA-binding</keyword>
<evidence type="ECO:0000259" key="16">
    <source>
        <dbReference type="Pfam" id="PF01170"/>
    </source>
</evidence>
<comment type="subcellular location">
    <subcellularLocation>
        <location evidence="1">Cytoplasm</location>
    </subcellularLocation>
</comment>
<evidence type="ECO:0000256" key="6">
    <source>
        <dbReference type="ARBA" id="ARBA00022691"/>
    </source>
</evidence>
<dbReference type="Gene3D" id="3.40.50.150">
    <property type="entry name" value="Vaccinia Virus protein VP39"/>
    <property type="match status" value="1"/>
</dbReference>
<evidence type="ECO:0000256" key="8">
    <source>
        <dbReference type="ARBA" id="ARBA00022884"/>
    </source>
</evidence>
<dbReference type="AlphaFoldDB" id="A0A7R9KAS6"/>
<dbReference type="PANTHER" id="PTHR13370:SF3">
    <property type="entry name" value="TRNA (GUANINE(10)-N2)-METHYLTRANSFERASE HOMOLOG"/>
    <property type="match status" value="1"/>
</dbReference>
<dbReference type="InterPro" id="IPR016691">
    <property type="entry name" value="TRMT11"/>
</dbReference>
<evidence type="ECO:0000256" key="11">
    <source>
        <dbReference type="ARBA" id="ARBA00065434"/>
    </source>
</evidence>
<dbReference type="GO" id="GO:0000049">
    <property type="term" value="F:tRNA binding"/>
    <property type="evidence" value="ECO:0007669"/>
    <property type="project" value="UniProtKB-UniRule"/>
</dbReference>
<dbReference type="InterPro" id="IPR002052">
    <property type="entry name" value="DNA_methylase_N6_adenine_CS"/>
</dbReference>
<keyword evidence="3 15" id="KW-0820">tRNA-binding</keyword>
<evidence type="ECO:0000256" key="9">
    <source>
        <dbReference type="ARBA" id="ARBA00050985"/>
    </source>
</evidence>
<dbReference type="OrthoDB" id="296065at2759"/>
<dbReference type="PIRSF" id="PIRSF017259">
    <property type="entry name" value="tRNA_mtfrase_TRM11"/>
    <property type="match status" value="1"/>
</dbReference>
<dbReference type="InterPro" id="IPR029063">
    <property type="entry name" value="SAM-dependent_MTases_sf"/>
</dbReference>
<dbReference type="Pfam" id="PF01170">
    <property type="entry name" value="UPF0020"/>
    <property type="match status" value="1"/>
</dbReference>
<comment type="catalytic activity">
    <reaction evidence="9">
        <text>guanosine(10) in tRNA + S-adenosyl-L-methionine = N(2)-methylguanosine(10) in tRNA + S-adenosyl-L-homocysteine + H(+)</text>
        <dbReference type="Rhea" id="RHEA:43128"/>
        <dbReference type="Rhea" id="RHEA-COMP:10355"/>
        <dbReference type="Rhea" id="RHEA-COMP:10357"/>
        <dbReference type="ChEBI" id="CHEBI:15378"/>
        <dbReference type="ChEBI" id="CHEBI:57856"/>
        <dbReference type="ChEBI" id="CHEBI:59789"/>
        <dbReference type="ChEBI" id="CHEBI:74269"/>
        <dbReference type="ChEBI" id="CHEBI:74481"/>
        <dbReference type="EC" id="2.1.1.214"/>
    </reaction>
    <physiologicalReaction direction="left-to-right" evidence="9">
        <dbReference type="Rhea" id="RHEA:43129"/>
    </physiologicalReaction>
</comment>
<dbReference type="InterPro" id="IPR059073">
    <property type="entry name" value="TRMT11_N"/>
</dbReference>
<dbReference type="GO" id="GO:0160102">
    <property type="term" value="F:tRNA (guanine(10)-N2)-methyltransferase activity"/>
    <property type="evidence" value="ECO:0007669"/>
    <property type="project" value="UniProtKB-EC"/>
</dbReference>
<feature type="domain" description="tRNA (guanine(10)-N(2))-methyltransferase TRMT11 N-terminal" evidence="17">
    <location>
        <begin position="3"/>
        <end position="172"/>
    </location>
</feature>
<reference evidence="18" key="1">
    <citation type="submission" date="2020-11" db="EMBL/GenBank/DDBJ databases">
        <authorList>
            <person name="Tran Van P."/>
        </authorList>
    </citation>
    <scope>NUCLEOTIDE SEQUENCE</scope>
</reference>
<keyword evidence="19" id="KW-1185">Reference proteome</keyword>
<evidence type="ECO:0000256" key="1">
    <source>
        <dbReference type="ARBA" id="ARBA00004496"/>
    </source>
</evidence>
<evidence type="ECO:0000256" key="10">
    <source>
        <dbReference type="ARBA" id="ARBA00056270"/>
    </source>
</evidence>
<evidence type="ECO:0000256" key="2">
    <source>
        <dbReference type="ARBA" id="ARBA00022490"/>
    </source>
</evidence>
<evidence type="ECO:0000256" key="3">
    <source>
        <dbReference type="ARBA" id="ARBA00022555"/>
    </source>
</evidence>
<feature type="domain" description="Ribosomal RNA large subunit methyltransferase K/L-like methyltransferase" evidence="16">
    <location>
        <begin position="182"/>
        <end position="314"/>
    </location>
</feature>
<dbReference type="PRINTS" id="PR00507">
    <property type="entry name" value="N12N6MTFRASE"/>
</dbReference>
<evidence type="ECO:0000313" key="19">
    <source>
        <dbReference type="Proteomes" id="UP000759131"/>
    </source>
</evidence>
<proteinExistence type="inferred from homology"/>
<comment type="function">
    <text evidence="10">Catalytic subunit of the TRMT11-TRM112 methyltransferase complex, that specifically mediates the S-adenosyl-L-methionine-dependent N(2)-methylation of guanosine nucleotide at position 10 (m2G10) in tRNAs. This is one of the major tRNA (guanine-N(2))-methyltransferases.</text>
</comment>
<evidence type="ECO:0000256" key="7">
    <source>
        <dbReference type="ARBA" id="ARBA00022694"/>
    </source>
</evidence>
<organism evidence="18">
    <name type="scientific">Medioppia subpectinata</name>
    <dbReference type="NCBI Taxonomy" id="1979941"/>
    <lineage>
        <taxon>Eukaryota</taxon>
        <taxon>Metazoa</taxon>
        <taxon>Ecdysozoa</taxon>
        <taxon>Arthropoda</taxon>
        <taxon>Chelicerata</taxon>
        <taxon>Arachnida</taxon>
        <taxon>Acari</taxon>
        <taxon>Acariformes</taxon>
        <taxon>Sarcoptiformes</taxon>
        <taxon>Oribatida</taxon>
        <taxon>Brachypylina</taxon>
        <taxon>Oppioidea</taxon>
        <taxon>Oppiidae</taxon>
        <taxon>Medioppia</taxon>
    </lineage>
</organism>
<sequence>MTAYMLWFANHLNAFRVAEFESLASLLAIDFQYIEEPSDKPFILFTSEAGDEKLRQLMSRTVLARSLYELWTNSSDLDQFPEDVRNSPHIHLPQYKWSSFRIQVEGYNKKLSIAAKVEKIENIAFLPFEGKIDLRDPNYSFHLFEYYGNNPNEILETPQQILFSRHLFDSNRKNVSKFSLKQRKFIANTSMDPMLALLMANIAKISSGDMVVDPFVGSGSLLVSAAYCGAYVMGTDIDYKLIHGLTKPSRASVKERDADESILSNLKQYNLQNRYLDVIIADSSQPFWRTTGPALQLDAIITDPPYGKRESRERVGSERQYTIPDELIDGHIPSKVEYSICDIFGDLLAFSARHLKIGGRLVFWVPFSADKTDTNFDISRECHPCLRVISISEQQLSTYMSRILISVEKFIEYTEMMDKSCDNNNKTHNKSINNSEK</sequence>
<dbReference type="EC" id="2.1.1.214" evidence="12"/>
<dbReference type="EMBL" id="OC854593">
    <property type="protein sequence ID" value="CAD7619613.1"/>
    <property type="molecule type" value="Genomic_DNA"/>
</dbReference>
<evidence type="ECO:0000256" key="4">
    <source>
        <dbReference type="ARBA" id="ARBA00022603"/>
    </source>
</evidence>
<dbReference type="InterPro" id="IPR000241">
    <property type="entry name" value="RlmKL-like_Mtase"/>
</dbReference>
<dbReference type="Pfam" id="PF25904">
    <property type="entry name" value="Tmrp11_N"/>
    <property type="match status" value="1"/>
</dbReference>
<evidence type="ECO:0000256" key="14">
    <source>
        <dbReference type="ARBA" id="ARBA00075308"/>
    </source>
</evidence>
<evidence type="ECO:0000256" key="12">
    <source>
        <dbReference type="ARBA" id="ARBA00066937"/>
    </source>
</evidence>
<dbReference type="GO" id="GO:0005737">
    <property type="term" value="C:cytoplasm"/>
    <property type="evidence" value="ECO:0007669"/>
    <property type="project" value="UniProtKB-SubCell"/>
</dbReference>
<dbReference type="GO" id="GO:0008033">
    <property type="term" value="P:tRNA processing"/>
    <property type="evidence" value="ECO:0007669"/>
    <property type="project" value="UniProtKB-UniRule"/>
</dbReference>
<dbReference type="SUPFAM" id="SSF53335">
    <property type="entry name" value="S-adenosyl-L-methionine-dependent methyltransferases"/>
    <property type="match status" value="1"/>
</dbReference>
<accession>A0A7R9KAS6</accession>
<dbReference type="PANTHER" id="PTHR13370">
    <property type="entry name" value="RNA METHYLASE-RELATED"/>
    <property type="match status" value="1"/>
</dbReference>
<keyword evidence="4 15" id="KW-0489">Methyltransferase</keyword>
<name>A0A7R9KAS6_9ACAR</name>
<keyword evidence="7 15" id="KW-0819">tRNA processing</keyword>
<gene>
    <name evidence="18" type="ORF">OSB1V03_LOCUS113</name>
</gene>
<keyword evidence="6 15" id="KW-0949">S-adenosyl-L-methionine</keyword>
<keyword evidence="5 15" id="KW-0808">Transferase</keyword>
<protein>
    <recommendedName>
        <fullName evidence="13">tRNA (guanine(10)-N(2))-methyltransferase TRMT11</fullName>
        <ecNumber evidence="12">2.1.1.214</ecNumber>
    </recommendedName>
    <alternativeName>
        <fullName evidence="14">tRNA methyltransferase 11 homolog</fullName>
    </alternativeName>
</protein>
<dbReference type="PROSITE" id="PS00092">
    <property type="entry name" value="N6_MTASE"/>
    <property type="match status" value="1"/>
</dbReference>
<dbReference type="GO" id="GO:0043527">
    <property type="term" value="C:tRNA methyltransferase complex"/>
    <property type="evidence" value="ECO:0007669"/>
    <property type="project" value="UniProtKB-ARBA"/>
</dbReference>
<dbReference type="Proteomes" id="UP000759131">
    <property type="component" value="Unassembled WGS sequence"/>
</dbReference>
<keyword evidence="2" id="KW-0963">Cytoplasm</keyword>
<dbReference type="PROSITE" id="PS51627">
    <property type="entry name" value="SAM_MT_TRM11"/>
    <property type="match status" value="1"/>
</dbReference>
<dbReference type="GO" id="GO:0032259">
    <property type="term" value="P:methylation"/>
    <property type="evidence" value="ECO:0007669"/>
    <property type="project" value="UniProtKB-UniRule"/>
</dbReference>
<evidence type="ECO:0000256" key="15">
    <source>
        <dbReference type="PROSITE-ProRule" id="PRU00959"/>
    </source>
</evidence>
<evidence type="ECO:0000256" key="5">
    <source>
        <dbReference type="ARBA" id="ARBA00022679"/>
    </source>
</evidence>
<dbReference type="EMBL" id="CAJPIZ010000018">
    <property type="protein sequence ID" value="CAG2100043.1"/>
    <property type="molecule type" value="Genomic_DNA"/>
</dbReference>
<evidence type="ECO:0000313" key="18">
    <source>
        <dbReference type="EMBL" id="CAD7619613.1"/>
    </source>
</evidence>
<evidence type="ECO:0000259" key="17">
    <source>
        <dbReference type="Pfam" id="PF25904"/>
    </source>
</evidence>